<gene>
    <name evidence="2" type="ORF">QT716_06425</name>
</gene>
<sequence>MKLGIILFISGIVLFCTGIFFSTLLSTGWIVVGSLMALIGGGLLGISTHFFVSSRKTGHR</sequence>
<reference evidence="2 3" key="1">
    <citation type="submission" date="2023-06" db="EMBL/GenBank/DDBJ databases">
        <title>Sporosarcina sp. nov., isolated from Korean traditional fermented seafood 'Jeotgal'.</title>
        <authorList>
            <person name="Yang A.-I."/>
            <person name="Shin N.-R."/>
        </authorList>
    </citation>
    <scope>NUCLEOTIDE SEQUENCE [LARGE SCALE GENOMIC DNA]</scope>
    <source>
        <strain evidence="2 3">KCTC3840</strain>
    </source>
</reference>
<feature type="transmembrane region" description="Helical" evidence="1">
    <location>
        <begin position="30"/>
        <end position="52"/>
    </location>
</feature>
<keyword evidence="1" id="KW-1133">Transmembrane helix</keyword>
<keyword evidence="3" id="KW-1185">Reference proteome</keyword>
<accession>A0ABU4G000</accession>
<protein>
    <submittedName>
        <fullName evidence="2">Uncharacterized protein</fullName>
    </submittedName>
</protein>
<evidence type="ECO:0000313" key="2">
    <source>
        <dbReference type="EMBL" id="MDW0109690.1"/>
    </source>
</evidence>
<feature type="transmembrane region" description="Helical" evidence="1">
    <location>
        <begin position="5"/>
        <end position="24"/>
    </location>
</feature>
<dbReference type="RefSeq" id="WP_317935235.1">
    <property type="nucleotide sequence ID" value="NZ_JAUBDH010000003.1"/>
</dbReference>
<comment type="caution">
    <text evidence="2">The sequence shown here is derived from an EMBL/GenBank/DDBJ whole genome shotgun (WGS) entry which is preliminary data.</text>
</comment>
<evidence type="ECO:0000256" key="1">
    <source>
        <dbReference type="SAM" id="Phobius"/>
    </source>
</evidence>
<proteinExistence type="predicted"/>
<keyword evidence="1" id="KW-0472">Membrane</keyword>
<dbReference type="EMBL" id="JAUBDH010000003">
    <property type="protein sequence ID" value="MDW0109690.1"/>
    <property type="molecule type" value="Genomic_DNA"/>
</dbReference>
<name>A0ABU4G000_9BACL</name>
<keyword evidence="1" id="KW-0812">Transmembrane</keyword>
<evidence type="ECO:0000313" key="3">
    <source>
        <dbReference type="Proteomes" id="UP001280629"/>
    </source>
</evidence>
<dbReference type="Proteomes" id="UP001280629">
    <property type="component" value="Unassembled WGS sequence"/>
</dbReference>
<organism evidence="2 3">
    <name type="scientific">Sporosarcina aquimarina</name>
    <dbReference type="NCBI Taxonomy" id="114975"/>
    <lineage>
        <taxon>Bacteria</taxon>
        <taxon>Bacillati</taxon>
        <taxon>Bacillota</taxon>
        <taxon>Bacilli</taxon>
        <taxon>Bacillales</taxon>
        <taxon>Caryophanaceae</taxon>
        <taxon>Sporosarcina</taxon>
    </lineage>
</organism>